<proteinExistence type="predicted"/>
<evidence type="ECO:0000313" key="3">
    <source>
        <dbReference type="Proteomes" id="UP000288096"/>
    </source>
</evidence>
<dbReference type="RefSeq" id="WP_166405156.1">
    <property type="nucleotide sequence ID" value="NZ_BEXT01000001.1"/>
</dbReference>
<reference evidence="3" key="2">
    <citation type="submission" date="2019-01" db="EMBL/GenBank/DDBJ databases">
        <title>Genome sequence of Desulfonema ishimotonii strain Tokyo 01.</title>
        <authorList>
            <person name="Fukui M."/>
        </authorList>
    </citation>
    <scope>NUCLEOTIDE SEQUENCE [LARGE SCALE GENOMIC DNA]</scope>
    <source>
        <strain evidence="3">Tokyo 01</strain>
    </source>
</reference>
<comment type="caution">
    <text evidence="2">The sequence shown here is derived from an EMBL/GenBank/DDBJ whole genome shotgun (WGS) entry which is preliminary data.</text>
</comment>
<dbReference type="EMBL" id="BEXT01000001">
    <property type="protein sequence ID" value="GBC62501.1"/>
    <property type="molecule type" value="Genomic_DNA"/>
</dbReference>
<reference evidence="3" key="1">
    <citation type="submission" date="2017-11" db="EMBL/GenBank/DDBJ databases">
        <authorList>
            <person name="Watanabe M."/>
            <person name="Kojima H."/>
        </authorList>
    </citation>
    <scope>NUCLEOTIDE SEQUENCE [LARGE SCALE GENOMIC DNA]</scope>
    <source>
        <strain evidence="3">Tokyo 01</strain>
    </source>
</reference>
<feature type="signal peptide" evidence="1">
    <location>
        <begin position="1"/>
        <end position="21"/>
    </location>
</feature>
<dbReference type="PROSITE" id="PS51257">
    <property type="entry name" value="PROKAR_LIPOPROTEIN"/>
    <property type="match status" value="1"/>
</dbReference>
<accession>A0A401FZV3</accession>
<dbReference type="Proteomes" id="UP000288096">
    <property type="component" value="Unassembled WGS sequence"/>
</dbReference>
<feature type="chain" id="PRO_5019039684" evidence="1">
    <location>
        <begin position="22"/>
        <end position="140"/>
    </location>
</feature>
<sequence>MKSVSVCLAAAVLLFTMTGCAEMQRIQQEKKARIVQVQENMPVCDDDKECEIKWAAARRWVLQNSGMKIQHLTDDYIETYNSVNNSPNLAVRVIKEPQNDGTYKITMTCGCANVFGCNPDVLDAMESFNAYVNGSVNIAK</sequence>
<dbReference type="AlphaFoldDB" id="A0A401FZV3"/>
<organism evidence="2 3">
    <name type="scientific">Desulfonema ishimotonii</name>
    <dbReference type="NCBI Taxonomy" id="45657"/>
    <lineage>
        <taxon>Bacteria</taxon>
        <taxon>Pseudomonadati</taxon>
        <taxon>Thermodesulfobacteriota</taxon>
        <taxon>Desulfobacteria</taxon>
        <taxon>Desulfobacterales</taxon>
        <taxon>Desulfococcaceae</taxon>
        <taxon>Desulfonema</taxon>
    </lineage>
</organism>
<gene>
    <name evidence="2" type="ORF">DENIS_3473</name>
</gene>
<keyword evidence="1" id="KW-0732">Signal</keyword>
<evidence type="ECO:0000256" key="1">
    <source>
        <dbReference type="SAM" id="SignalP"/>
    </source>
</evidence>
<name>A0A401FZV3_9BACT</name>
<keyword evidence="3" id="KW-1185">Reference proteome</keyword>
<evidence type="ECO:0000313" key="2">
    <source>
        <dbReference type="EMBL" id="GBC62501.1"/>
    </source>
</evidence>
<protein>
    <submittedName>
        <fullName evidence="2">PDZ domain-containing protein</fullName>
    </submittedName>
</protein>